<feature type="transmembrane region" description="Helical" evidence="1">
    <location>
        <begin position="39"/>
        <end position="58"/>
    </location>
</feature>
<dbReference type="Proteomes" id="UP001597512">
    <property type="component" value="Unassembled WGS sequence"/>
</dbReference>
<organism evidence="2 3">
    <name type="scientific">Spirosoma flavum</name>
    <dbReference type="NCBI Taxonomy" id="2048557"/>
    <lineage>
        <taxon>Bacteria</taxon>
        <taxon>Pseudomonadati</taxon>
        <taxon>Bacteroidota</taxon>
        <taxon>Cytophagia</taxon>
        <taxon>Cytophagales</taxon>
        <taxon>Cytophagaceae</taxon>
        <taxon>Spirosoma</taxon>
    </lineage>
</organism>
<evidence type="ECO:0000256" key="1">
    <source>
        <dbReference type="SAM" id="Phobius"/>
    </source>
</evidence>
<reference evidence="3" key="1">
    <citation type="journal article" date="2019" name="Int. J. Syst. Evol. Microbiol.">
        <title>The Global Catalogue of Microorganisms (GCM) 10K type strain sequencing project: providing services to taxonomists for standard genome sequencing and annotation.</title>
        <authorList>
            <consortium name="The Broad Institute Genomics Platform"/>
            <consortium name="The Broad Institute Genome Sequencing Center for Infectious Disease"/>
            <person name="Wu L."/>
            <person name="Ma J."/>
        </authorList>
    </citation>
    <scope>NUCLEOTIDE SEQUENCE [LARGE SCALE GENOMIC DNA]</scope>
    <source>
        <strain evidence="3">KCTC 52490</strain>
    </source>
</reference>
<keyword evidence="1" id="KW-1133">Transmembrane helix</keyword>
<name>A0ABW6AQB2_9BACT</name>
<keyword evidence="3" id="KW-1185">Reference proteome</keyword>
<dbReference type="EMBL" id="JBHUOM010000035">
    <property type="protein sequence ID" value="MFD2937547.1"/>
    <property type="molecule type" value="Genomic_DNA"/>
</dbReference>
<feature type="transmembrane region" description="Helical" evidence="1">
    <location>
        <begin position="64"/>
        <end position="84"/>
    </location>
</feature>
<comment type="caution">
    <text evidence="2">The sequence shown here is derived from an EMBL/GenBank/DDBJ whole genome shotgun (WGS) entry which is preliminary data.</text>
</comment>
<sequence>MTFWKLLTYVNWLLIISYGAIVLYMLFQIGSGLGHEMQGMGTVVKGVAVLLLLALIGLNLLPYHWSKILVFLLEVLLLLLVYNLTTD</sequence>
<keyword evidence="1" id="KW-0812">Transmembrane</keyword>
<dbReference type="RefSeq" id="WP_381507736.1">
    <property type="nucleotide sequence ID" value="NZ_JBHUOM010000035.1"/>
</dbReference>
<accession>A0ABW6AQB2</accession>
<gene>
    <name evidence="2" type="ORF">ACFS25_27490</name>
</gene>
<proteinExistence type="predicted"/>
<evidence type="ECO:0000313" key="3">
    <source>
        <dbReference type="Proteomes" id="UP001597512"/>
    </source>
</evidence>
<evidence type="ECO:0000313" key="2">
    <source>
        <dbReference type="EMBL" id="MFD2937547.1"/>
    </source>
</evidence>
<feature type="transmembrane region" description="Helical" evidence="1">
    <location>
        <begin position="6"/>
        <end position="27"/>
    </location>
</feature>
<keyword evidence="1" id="KW-0472">Membrane</keyword>
<protein>
    <submittedName>
        <fullName evidence="2">Uncharacterized protein</fullName>
    </submittedName>
</protein>